<evidence type="ECO:0000256" key="1">
    <source>
        <dbReference type="ARBA" id="ARBA00008315"/>
    </source>
</evidence>
<dbReference type="AlphaFoldDB" id="A0AAD5SS40"/>
<comment type="similarity">
    <text evidence="1">Belongs to the CFAP97 family.</text>
</comment>
<evidence type="ECO:0000256" key="2">
    <source>
        <dbReference type="SAM" id="MobiDB-lite"/>
    </source>
</evidence>
<organism evidence="3 4">
    <name type="scientific">Rhizophlyctis rosea</name>
    <dbReference type="NCBI Taxonomy" id="64517"/>
    <lineage>
        <taxon>Eukaryota</taxon>
        <taxon>Fungi</taxon>
        <taxon>Fungi incertae sedis</taxon>
        <taxon>Chytridiomycota</taxon>
        <taxon>Chytridiomycota incertae sedis</taxon>
        <taxon>Chytridiomycetes</taxon>
        <taxon>Rhizophlyctidales</taxon>
        <taxon>Rhizophlyctidaceae</taxon>
        <taxon>Rhizophlyctis</taxon>
    </lineage>
</organism>
<feature type="compositionally biased region" description="Basic and acidic residues" evidence="2">
    <location>
        <begin position="424"/>
        <end position="442"/>
    </location>
</feature>
<accession>A0AAD5SS40</accession>
<feature type="compositionally biased region" description="Low complexity" evidence="2">
    <location>
        <begin position="115"/>
        <end position="126"/>
    </location>
</feature>
<feature type="region of interest" description="Disordered" evidence="2">
    <location>
        <begin position="371"/>
        <end position="469"/>
    </location>
</feature>
<feature type="compositionally biased region" description="Polar residues" evidence="2">
    <location>
        <begin position="443"/>
        <end position="463"/>
    </location>
</feature>
<feature type="compositionally biased region" description="Basic and acidic residues" evidence="2">
    <location>
        <begin position="81"/>
        <end position="94"/>
    </location>
</feature>
<dbReference type="PANTHER" id="PTHR33768:SF3">
    <property type="entry name" value="MIP11318P"/>
    <property type="match status" value="1"/>
</dbReference>
<feature type="compositionally biased region" description="Low complexity" evidence="2">
    <location>
        <begin position="12"/>
        <end position="28"/>
    </location>
</feature>
<feature type="region of interest" description="Disordered" evidence="2">
    <location>
        <begin position="1"/>
        <end position="151"/>
    </location>
</feature>
<sequence length="469" mass="52832">MQELPNHPDSPDPSQSSDPEAKPTTQPLADPPPPSVSTHQRPTDESKTSEQSNDQALQSTDPSTEALPSQTTASEDAAIPRGDEHDERTREMPHRSKQKGIAKVPVREGRGSKRPSVSPPVASLPAIEPDHIEQSASGAGAEAEEEDEDVDTVQLDEEDAQVLAAAKAFENDMAAWEDPPECGDGGWLTGKTLPDPYPYRHFHSTGMPAASRMLAWKWNQTTAEKNKRKLTQVASSVDCKPPRKYHHLQQNLKRTQMQEERQMQIEKDNRTLYNKMNTIMQSSNRTKTHLPPLPHNHSLNETKRRQQLEQINKENSALLKRINAKEAFYDHKQCYEERKQTLFYLQNIAEYPVRFMLLLKDYDHSYRPPVEVQQALSRKGSRRGSMQPKEDRDKGKGKAPQSRRQSTRPISGQKPLLPSISKAEGLDRKTQPRGKSEDEQTKEVSSQISNQSITKLNETNANVTADPVV</sequence>
<dbReference type="EMBL" id="JADGJD010000003">
    <property type="protein sequence ID" value="KAJ3057474.1"/>
    <property type="molecule type" value="Genomic_DNA"/>
</dbReference>
<evidence type="ECO:0000313" key="3">
    <source>
        <dbReference type="EMBL" id="KAJ3057474.1"/>
    </source>
</evidence>
<dbReference type="InterPro" id="IPR029488">
    <property type="entry name" value="Hmw/CFAP97"/>
</dbReference>
<name>A0AAD5SS40_9FUNG</name>
<dbReference type="Pfam" id="PF13879">
    <property type="entry name" value="Hmw_CFAP97"/>
    <property type="match status" value="1"/>
</dbReference>
<evidence type="ECO:0000313" key="4">
    <source>
        <dbReference type="Proteomes" id="UP001212841"/>
    </source>
</evidence>
<gene>
    <name evidence="3" type="ORF">HK097_006402</name>
</gene>
<dbReference type="InterPro" id="IPR038792">
    <property type="entry name" value="CFAP97D1/2"/>
</dbReference>
<dbReference type="PANTHER" id="PTHR33768">
    <property type="entry name" value="MIP11318P"/>
    <property type="match status" value="1"/>
</dbReference>
<feature type="compositionally biased region" description="Polar residues" evidence="2">
    <location>
        <begin position="49"/>
        <end position="74"/>
    </location>
</feature>
<proteinExistence type="inferred from homology"/>
<protein>
    <submittedName>
        <fullName evidence="3">Uncharacterized protein</fullName>
    </submittedName>
</protein>
<keyword evidence="4" id="KW-1185">Reference proteome</keyword>
<dbReference type="Proteomes" id="UP001212841">
    <property type="component" value="Unassembled WGS sequence"/>
</dbReference>
<comment type="caution">
    <text evidence="3">The sequence shown here is derived from an EMBL/GenBank/DDBJ whole genome shotgun (WGS) entry which is preliminary data.</text>
</comment>
<feature type="compositionally biased region" description="Acidic residues" evidence="2">
    <location>
        <begin position="142"/>
        <end position="151"/>
    </location>
</feature>
<reference evidence="3" key="1">
    <citation type="submission" date="2020-05" db="EMBL/GenBank/DDBJ databases">
        <title>Phylogenomic resolution of chytrid fungi.</title>
        <authorList>
            <person name="Stajich J.E."/>
            <person name="Amses K."/>
            <person name="Simmons R."/>
            <person name="Seto K."/>
            <person name="Myers J."/>
            <person name="Bonds A."/>
            <person name="Quandt C.A."/>
            <person name="Barry K."/>
            <person name="Liu P."/>
            <person name="Grigoriev I."/>
            <person name="Longcore J.E."/>
            <person name="James T.Y."/>
        </authorList>
    </citation>
    <scope>NUCLEOTIDE SEQUENCE</scope>
    <source>
        <strain evidence="3">JEL0318</strain>
    </source>
</reference>